<dbReference type="GO" id="GO:0008270">
    <property type="term" value="F:zinc ion binding"/>
    <property type="evidence" value="ECO:0007669"/>
    <property type="project" value="UniProtKB-KW"/>
</dbReference>
<dbReference type="GO" id="GO:0006511">
    <property type="term" value="P:ubiquitin-dependent protein catabolic process"/>
    <property type="evidence" value="ECO:0007669"/>
    <property type="project" value="TreeGrafter"/>
</dbReference>
<keyword evidence="1" id="KW-0479">Metal-binding</keyword>
<dbReference type="InterPro" id="IPR013083">
    <property type="entry name" value="Znf_RING/FYVE/PHD"/>
</dbReference>
<dbReference type="PROSITE" id="PS50089">
    <property type="entry name" value="ZF_RING_2"/>
    <property type="match status" value="1"/>
</dbReference>
<dbReference type="GO" id="GO:0061630">
    <property type="term" value="F:ubiquitin protein ligase activity"/>
    <property type="evidence" value="ECO:0007669"/>
    <property type="project" value="TreeGrafter"/>
</dbReference>
<organism evidence="5">
    <name type="scientific">viral metagenome</name>
    <dbReference type="NCBI Taxonomy" id="1070528"/>
    <lineage>
        <taxon>unclassified sequences</taxon>
        <taxon>metagenomes</taxon>
        <taxon>organismal metagenomes</taxon>
    </lineage>
</organism>
<evidence type="ECO:0000256" key="3">
    <source>
        <dbReference type="ARBA" id="ARBA00022833"/>
    </source>
</evidence>
<keyword evidence="3" id="KW-0862">Zinc</keyword>
<dbReference type="AlphaFoldDB" id="A0A6C0HFG5"/>
<dbReference type="SUPFAM" id="SSF57850">
    <property type="entry name" value="RING/U-box"/>
    <property type="match status" value="1"/>
</dbReference>
<reference evidence="5" key="1">
    <citation type="journal article" date="2020" name="Nature">
        <title>Giant virus diversity and host interactions through global metagenomics.</title>
        <authorList>
            <person name="Schulz F."/>
            <person name="Roux S."/>
            <person name="Paez-Espino D."/>
            <person name="Jungbluth S."/>
            <person name="Walsh D.A."/>
            <person name="Denef V.J."/>
            <person name="McMahon K.D."/>
            <person name="Konstantinidis K.T."/>
            <person name="Eloe-Fadrosh E.A."/>
            <person name="Kyrpides N.C."/>
            <person name="Woyke T."/>
        </authorList>
    </citation>
    <scope>NUCLEOTIDE SEQUENCE</scope>
    <source>
        <strain evidence="5">GVMAG-M-3300023179-97</strain>
    </source>
</reference>
<dbReference type="PANTHER" id="PTHR45931:SF3">
    <property type="entry name" value="RING ZINC FINGER-CONTAINING PROTEIN"/>
    <property type="match status" value="1"/>
</dbReference>
<evidence type="ECO:0000256" key="2">
    <source>
        <dbReference type="ARBA" id="ARBA00022771"/>
    </source>
</evidence>
<evidence type="ECO:0000313" key="5">
    <source>
        <dbReference type="EMBL" id="QHT78886.1"/>
    </source>
</evidence>
<feature type="domain" description="RING-type" evidence="4">
    <location>
        <begin position="164"/>
        <end position="206"/>
    </location>
</feature>
<dbReference type="InterPro" id="IPR001841">
    <property type="entry name" value="Znf_RING"/>
</dbReference>
<accession>A0A6C0HFG5</accession>
<dbReference type="SMART" id="SM00184">
    <property type="entry name" value="RING"/>
    <property type="match status" value="1"/>
</dbReference>
<evidence type="ECO:0000256" key="1">
    <source>
        <dbReference type="ARBA" id="ARBA00022723"/>
    </source>
</evidence>
<name>A0A6C0HFG5_9ZZZZ</name>
<evidence type="ECO:0000259" key="4">
    <source>
        <dbReference type="PROSITE" id="PS50089"/>
    </source>
</evidence>
<dbReference type="EMBL" id="MN739942">
    <property type="protein sequence ID" value="QHT78886.1"/>
    <property type="molecule type" value="Genomic_DNA"/>
</dbReference>
<protein>
    <recommendedName>
        <fullName evidence="4">RING-type domain-containing protein</fullName>
    </recommendedName>
</protein>
<proteinExistence type="predicted"/>
<keyword evidence="2" id="KW-0863">Zinc-finger</keyword>
<dbReference type="InterPro" id="IPR051834">
    <property type="entry name" value="RING_finger_E3_ligase"/>
</dbReference>
<dbReference type="Gene3D" id="3.30.40.10">
    <property type="entry name" value="Zinc/RING finger domain, C3HC4 (zinc finger)"/>
    <property type="match status" value="1"/>
</dbReference>
<dbReference type="Pfam" id="PF13639">
    <property type="entry name" value="zf-RING_2"/>
    <property type="match status" value="1"/>
</dbReference>
<dbReference type="GO" id="GO:0005634">
    <property type="term" value="C:nucleus"/>
    <property type="evidence" value="ECO:0007669"/>
    <property type="project" value="TreeGrafter"/>
</dbReference>
<dbReference type="PANTHER" id="PTHR45931">
    <property type="entry name" value="SI:CH211-59O9.10"/>
    <property type="match status" value="1"/>
</dbReference>
<sequence length="211" mass="24394">MNNYQNHYNIQFLDDLHNYFPALLYDQRQFGSVQDVFIYMNHQIDYFTNPYRRGYAEYIRTHPSAPIARTTTTTTTNTTNTTNTTTFNTQPRIIPIYSQTMNSMPSTPGTSFLSEYLINMLQIPITASTTNPNLEPVIVRPTILQIDSATTLRSAMAIDEEQVCSICQENYTEGQAIRTITHCDHKFHKNCIDTWLGRNVHCPVCRHDIRE</sequence>
<dbReference type="CDD" id="cd16454">
    <property type="entry name" value="RING-H2_PA-TM-RING"/>
    <property type="match status" value="1"/>
</dbReference>